<evidence type="ECO:0000259" key="5">
    <source>
        <dbReference type="PROSITE" id="PS51296"/>
    </source>
</evidence>
<dbReference type="Proteomes" id="UP000474957">
    <property type="component" value="Unassembled WGS sequence"/>
</dbReference>
<dbReference type="EMBL" id="WIND01000017">
    <property type="protein sequence ID" value="MSU91250.1"/>
    <property type="molecule type" value="Genomic_DNA"/>
</dbReference>
<evidence type="ECO:0000313" key="7">
    <source>
        <dbReference type="Proteomes" id="UP000474957"/>
    </source>
</evidence>
<dbReference type="PROSITE" id="PS51296">
    <property type="entry name" value="RIESKE"/>
    <property type="match status" value="1"/>
</dbReference>
<evidence type="ECO:0000256" key="1">
    <source>
        <dbReference type="ARBA" id="ARBA00022714"/>
    </source>
</evidence>
<accession>A0A6L5Z563</accession>
<keyword evidence="3" id="KW-0408">Iron</keyword>
<organism evidence="6 7">
    <name type="scientific">Halovulum marinum</name>
    <dbReference type="NCBI Taxonomy" id="2662447"/>
    <lineage>
        <taxon>Bacteria</taxon>
        <taxon>Pseudomonadati</taxon>
        <taxon>Pseudomonadota</taxon>
        <taxon>Alphaproteobacteria</taxon>
        <taxon>Rhodobacterales</taxon>
        <taxon>Paracoccaceae</taxon>
        <taxon>Halovulum</taxon>
    </lineage>
</organism>
<gene>
    <name evidence="6" type="ORF">GE300_16840</name>
</gene>
<keyword evidence="2" id="KW-0479">Metal-binding</keyword>
<keyword evidence="1" id="KW-0001">2Fe-2S</keyword>
<feature type="domain" description="Rieske" evidence="5">
    <location>
        <begin position="130"/>
        <end position="225"/>
    </location>
</feature>
<dbReference type="InterPro" id="IPR036922">
    <property type="entry name" value="Rieske_2Fe-2S_sf"/>
</dbReference>
<comment type="caution">
    <text evidence="6">The sequence shown here is derived from an EMBL/GenBank/DDBJ whole genome shotgun (WGS) entry which is preliminary data.</text>
</comment>
<sequence length="238" mass="24878">MTAGAPPKLTDDGRGQALVGYRANDEWQALLAETGDRLAALDDLDAEARSAVDAALAGIDSVHREALHRLVRLFKDGVLEQVVTDPAIRTLMGMYGLLPEDEAGCRKVWDFLPADPPDVAADPAGAPPHWSPAPVDAGLADGGYAVCRMEEGAFVVARAGGGWFAFAATCPAHGTTMLDGALDGFTWACPAATGCLYDIRSGARMGGGAALDCRPVRQQDGRLLIGFGMPFDPSLPAM</sequence>
<reference evidence="6 7" key="1">
    <citation type="submission" date="2019-10" db="EMBL/GenBank/DDBJ databases">
        <title>Cognatihalovulum marinum gen. nov. sp. nov., a new member of the family Rhodobacteraceae isolated from deep seawater of the Northwest Indian Ocean.</title>
        <authorList>
            <person name="Ruan C."/>
            <person name="Wang J."/>
            <person name="Zheng X."/>
            <person name="Song L."/>
            <person name="Zhu Y."/>
            <person name="Huang Y."/>
            <person name="Lu Z."/>
            <person name="Du W."/>
            <person name="Huang L."/>
            <person name="Dai X."/>
        </authorList>
    </citation>
    <scope>NUCLEOTIDE SEQUENCE [LARGE SCALE GENOMIC DNA]</scope>
    <source>
        <strain evidence="6 7">2CG4</strain>
    </source>
</reference>
<dbReference type="Gene3D" id="2.102.10.10">
    <property type="entry name" value="Rieske [2Fe-2S] iron-sulphur domain"/>
    <property type="match status" value="1"/>
</dbReference>
<protein>
    <recommendedName>
        <fullName evidence="5">Rieske domain-containing protein</fullName>
    </recommendedName>
</protein>
<dbReference type="RefSeq" id="WP_154448215.1">
    <property type="nucleotide sequence ID" value="NZ_WIND01000017.1"/>
</dbReference>
<dbReference type="InterPro" id="IPR017941">
    <property type="entry name" value="Rieske_2Fe-2S"/>
</dbReference>
<proteinExistence type="predicted"/>
<evidence type="ECO:0000313" key="6">
    <source>
        <dbReference type="EMBL" id="MSU91250.1"/>
    </source>
</evidence>
<keyword evidence="7" id="KW-1185">Reference proteome</keyword>
<dbReference type="GO" id="GO:0051537">
    <property type="term" value="F:2 iron, 2 sulfur cluster binding"/>
    <property type="evidence" value="ECO:0007669"/>
    <property type="project" value="UniProtKB-KW"/>
</dbReference>
<dbReference type="SUPFAM" id="SSF50022">
    <property type="entry name" value="ISP domain"/>
    <property type="match status" value="1"/>
</dbReference>
<dbReference type="AlphaFoldDB" id="A0A6L5Z563"/>
<evidence type="ECO:0000256" key="2">
    <source>
        <dbReference type="ARBA" id="ARBA00022723"/>
    </source>
</evidence>
<name>A0A6L5Z563_9RHOB</name>
<dbReference type="GO" id="GO:0046872">
    <property type="term" value="F:metal ion binding"/>
    <property type="evidence" value="ECO:0007669"/>
    <property type="project" value="UniProtKB-KW"/>
</dbReference>
<keyword evidence="4" id="KW-0411">Iron-sulfur</keyword>
<evidence type="ECO:0000256" key="3">
    <source>
        <dbReference type="ARBA" id="ARBA00023004"/>
    </source>
</evidence>
<evidence type="ECO:0000256" key="4">
    <source>
        <dbReference type="ARBA" id="ARBA00023014"/>
    </source>
</evidence>